<feature type="transmembrane region" description="Helical" evidence="1">
    <location>
        <begin position="215"/>
        <end position="237"/>
    </location>
</feature>
<name>A0A0E9MTY4_9SPHN</name>
<proteinExistence type="predicted"/>
<keyword evidence="3" id="KW-1185">Reference proteome</keyword>
<dbReference type="AlphaFoldDB" id="A0A0E9MTY4"/>
<dbReference type="STRING" id="1219043.SCH01S_52_00540"/>
<protein>
    <recommendedName>
        <fullName evidence="4">Glycerophosphoryl diester phosphodiesterase membrane domain-containing protein</fullName>
    </recommendedName>
</protein>
<accession>A0A0E9MTY4</accession>
<dbReference type="OrthoDB" id="7554925at2"/>
<dbReference type="EMBL" id="BBWU01000052">
    <property type="protein sequence ID" value="GAO40871.1"/>
    <property type="molecule type" value="Genomic_DNA"/>
</dbReference>
<feature type="transmembrane region" description="Helical" evidence="1">
    <location>
        <begin position="113"/>
        <end position="139"/>
    </location>
</feature>
<feature type="transmembrane region" description="Helical" evidence="1">
    <location>
        <begin position="27"/>
        <end position="50"/>
    </location>
</feature>
<keyword evidence="1" id="KW-0472">Membrane</keyword>
<keyword evidence="1" id="KW-0812">Transmembrane</keyword>
<gene>
    <name evidence="2" type="ORF">SCH01S_52_00540</name>
</gene>
<dbReference type="RefSeq" id="WP_046349648.1">
    <property type="nucleotide sequence ID" value="NZ_BBWU01000052.1"/>
</dbReference>
<reference evidence="2 3" key="1">
    <citation type="submission" date="2015-04" db="EMBL/GenBank/DDBJ databases">
        <title>Whole genome shotgun sequence of Sphingomonas changbaiensis NBRC 104936.</title>
        <authorList>
            <person name="Katano-Makiyama Y."/>
            <person name="Hosoyama A."/>
            <person name="Hashimoto M."/>
            <person name="Noguchi M."/>
            <person name="Tsuchikane K."/>
            <person name="Ohji S."/>
            <person name="Yamazoe A."/>
            <person name="Ichikawa N."/>
            <person name="Kimura A."/>
            <person name="Fujita N."/>
        </authorList>
    </citation>
    <scope>NUCLEOTIDE SEQUENCE [LARGE SCALE GENOMIC DNA]</scope>
    <source>
        <strain evidence="2 3">NBRC 104936</strain>
    </source>
</reference>
<feature type="transmembrane region" description="Helical" evidence="1">
    <location>
        <begin position="175"/>
        <end position="203"/>
    </location>
</feature>
<dbReference type="Proteomes" id="UP000033202">
    <property type="component" value="Unassembled WGS sequence"/>
</dbReference>
<evidence type="ECO:0000313" key="2">
    <source>
        <dbReference type="EMBL" id="GAO40871.1"/>
    </source>
</evidence>
<feature type="transmembrane region" description="Helical" evidence="1">
    <location>
        <begin position="70"/>
        <end position="92"/>
    </location>
</feature>
<comment type="caution">
    <text evidence="2">The sequence shown here is derived from an EMBL/GenBank/DDBJ whole genome shotgun (WGS) entry which is preliminary data.</text>
</comment>
<evidence type="ECO:0000313" key="3">
    <source>
        <dbReference type="Proteomes" id="UP000033202"/>
    </source>
</evidence>
<organism evidence="2 3">
    <name type="scientific">Sphingomonas changbaiensis NBRC 104936</name>
    <dbReference type="NCBI Taxonomy" id="1219043"/>
    <lineage>
        <taxon>Bacteria</taxon>
        <taxon>Pseudomonadati</taxon>
        <taxon>Pseudomonadota</taxon>
        <taxon>Alphaproteobacteria</taxon>
        <taxon>Sphingomonadales</taxon>
        <taxon>Sphingomonadaceae</taxon>
        <taxon>Sphingomonas</taxon>
    </lineage>
</organism>
<keyword evidence="1" id="KW-1133">Transmembrane helix</keyword>
<evidence type="ECO:0000256" key="1">
    <source>
        <dbReference type="SAM" id="Phobius"/>
    </source>
</evidence>
<sequence length="252" mass="26684">MQDKPFPFDAGRAWTDAMALLNGQREILLTLTGFFIMLPALLLNALRPFVPSGKSETWVAEIAAWTEANFVWIILVAVLAALGRLAMLILLLGPERPTVGEALTAGAKLLLMFVLMDILIGLMLLGGSLLFVVPAFYIFGRTFLAEVGFVTTRAHGPIAGLTAGFEASRGNGWRIFLMAAIIYVAGVVLTAAVGSIVGVIGALAGGSGLDRFLDAFVDAVCGAAVSLLLVLVGVAGWRQLGEQGDVRRRVSR</sequence>
<evidence type="ECO:0008006" key="4">
    <source>
        <dbReference type="Google" id="ProtNLM"/>
    </source>
</evidence>